<accession>L0MLH7</accession>
<keyword evidence="3" id="KW-0479">Metal-binding</keyword>
<keyword evidence="6" id="KW-0482">Metalloprotease</keyword>
<dbReference type="PANTHER" id="PTHR21666">
    <property type="entry name" value="PEPTIDASE-RELATED"/>
    <property type="match status" value="1"/>
</dbReference>
<proteinExistence type="predicted"/>
<dbReference type="InterPro" id="IPR011055">
    <property type="entry name" value="Dup_hybrid_motif"/>
</dbReference>
<evidence type="ECO:0000256" key="4">
    <source>
        <dbReference type="ARBA" id="ARBA00022801"/>
    </source>
</evidence>
<evidence type="ECO:0000256" key="2">
    <source>
        <dbReference type="ARBA" id="ARBA00022670"/>
    </source>
</evidence>
<reference evidence="8" key="1">
    <citation type="submission" date="2012-05" db="EMBL/GenBank/DDBJ databases">
        <title>Analysis of metagenomic clones conferring copper resistance isolated from heavy metals-polluted soil.</title>
        <authorList>
            <person name="Deja-Sikora E."/>
            <person name="Golebiewski M."/>
            <person name="Tretyn A."/>
        </authorList>
    </citation>
    <scope>NUCLEOTIDE SEQUENCE</scope>
    <source>
        <plasmid evidence="8">pA2Cu2</plasmid>
    </source>
</reference>
<dbReference type="InterPro" id="IPR050570">
    <property type="entry name" value="Cell_wall_metabolism_enzyme"/>
</dbReference>
<dbReference type="Gene3D" id="2.70.70.10">
    <property type="entry name" value="Glucose Permease (Domain IIA)"/>
    <property type="match status" value="1"/>
</dbReference>
<name>L0MLH7_9BACT</name>
<keyword evidence="8" id="KW-0614">Plasmid</keyword>
<feature type="domain" description="M23ase beta-sheet core" evidence="7">
    <location>
        <begin position="99"/>
        <end position="191"/>
    </location>
</feature>
<dbReference type="InterPro" id="IPR016047">
    <property type="entry name" value="M23ase_b-sheet_dom"/>
</dbReference>
<dbReference type="GO" id="GO:0006508">
    <property type="term" value="P:proteolysis"/>
    <property type="evidence" value="ECO:0007669"/>
    <property type="project" value="UniProtKB-KW"/>
</dbReference>
<dbReference type="GO" id="GO:0046872">
    <property type="term" value="F:metal ion binding"/>
    <property type="evidence" value="ECO:0007669"/>
    <property type="project" value="UniProtKB-KW"/>
</dbReference>
<evidence type="ECO:0000256" key="5">
    <source>
        <dbReference type="ARBA" id="ARBA00022833"/>
    </source>
</evidence>
<dbReference type="AlphaFoldDB" id="L0MLH7"/>
<dbReference type="GO" id="GO:0004222">
    <property type="term" value="F:metalloendopeptidase activity"/>
    <property type="evidence" value="ECO:0007669"/>
    <property type="project" value="TreeGrafter"/>
</dbReference>
<evidence type="ECO:0000313" key="8">
    <source>
        <dbReference type="EMBL" id="AGB85074.1"/>
    </source>
</evidence>
<keyword evidence="5" id="KW-0862">Zinc</keyword>
<keyword evidence="4" id="KW-0378">Hydrolase</keyword>
<dbReference type="Pfam" id="PF01551">
    <property type="entry name" value="Peptidase_M23"/>
    <property type="match status" value="1"/>
</dbReference>
<dbReference type="CDD" id="cd12797">
    <property type="entry name" value="M23_peptidase"/>
    <property type="match status" value="1"/>
</dbReference>
<dbReference type="EMBL" id="JX041522">
    <property type="protein sequence ID" value="AGB85074.1"/>
    <property type="molecule type" value="Genomic_DNA"/>
</dbReference>
<protein>
    <submittedName>
        <fullName evidence="8">PepM</fullName>
    </submittedName>
</protein>
<sequence>MGPTKLRILLCVLFLVIVALVSLAISYRITPTIPAIDATSSLPHEPVAIGSPLSPPAEPSPTINDSSFVGRLTLIIPVAGVRPEQLIDTFDDARSEGRLHDAIDIAAPLGTPVLAAANGRILKLFQSDRGGTTIYQLSADQELVFYYAHLSGYAPGLVEGNEVRQGEVIAYVGDTGNAGLGNFHLHFSIAAVSDPKRYWEGTNINPYPLLHP</sequence>
<evidence type="ECO:0000256" key="1">
    <source>
        <dbReference type="ARBA" id="ARBA00001947"/>
    </source>
</evidence>
<evidence type="ECO:0000256" key="6">
    <source>
        <dbReference type="ARBA" id="ARBA00023049"/>
    </source>
</evidence>
<dbReference type="SUPFAM" id="SSF51261">
    <property type="entry name" value="Duplicated hybrid motif"/>
    <property type="match status" value="1"/>
</dbReference>
<evidence type="ECO:0000259" key="7">
    <source>
        <dbReference type="Pfam" id="PF01551"/>
    </source>
</evidence>
<dbReference type="PANTHER" id="PTHR21666:SF288">
    <property type="entry name" value="CELL DIVISION PROTEIN YTFB"/>
    <property type="match status" value="1"/>
</dbReference>
<keyword evidence="2" id="KW-0645">Protease</keyword>
<comment type="cofactor">
    <cofactor evidence="1">
        <name>Zn(2+)</name>
        <dbReference type="ChEBI" id="CHEBI:29105"/>
    </cofactor>
</comment>
<organism evidence="8">
    <name type="scientific">uncultured soil bacterium</name>
    <dbReference type="NCBI Taxonomy" id="164851"/>
    <lineage>
        <taxon>Bacteria</taxon>
        <taxon>environmental samples</taxon>
    </lineage>
</organism>
<geneLocation type="plasmid" evidence="8">
    <name>pA2Cu2</name>
</geneLocation>
<gene>
    <name evidence="8" type="ORF">pA2Cu2_4</name>
</gene>
<evidence type="ECO:0000256" key="3">
    <source>
        <dbReference type="ARBA" id="ARBA00022723"/>
    </source>
</evidence>